<proteinExistence type="predicted"/>
<feature type="region of interest" description="Disordered" evidence="3">
    <location>
        <begin position="124"/>
        <end position="194"/>
    </location>
</feature>
<evidence type="ECO:0000259" key="4">
    <source>
        <dbReference type="PROSITE" id="PS50235"/>
    </source>
</evidence>
<dbReference type="SUPFAM" id="SSF54001">
    <property type="entry name" value="Cysteine proteinases"/>
    <property type="match status" value="1"/>
</dbReference>
<name>A0AAD9QSX5_ACRCE</name>
<keyword evidence="6" id="KW-1185">Reference proteome</keyword>
<sequence length="567" mass="64184">MSVVMQRTSTTSSSSLPRTKTSKLLNQPVPGVGSGASYMNGYQRTTKQGHSSVRRPLPTGPGPLPNRPKVNACTFATGSRTIERRSYVADNVRSHHNSLFDSDPVSRRKVYDTERGYERRLPYENGHMTFSSRNKSKSLSSLNMKGENSDKFVSPTTTSSRLRTDSYAREKKGYLPAQPSSENDRRNFKHPLTKSSVYRSTTHLDYKDHWENETSQSRVHSFASEKDLNSSSYGKGSFMDTEKVRKVTITALPGSDLKSVKKSSLSSSNSSPSLTRAAFVNLLKQMWKPGSNDTLSPHEFKTQIQRFAPRFMGYSQQDAQEFLRFLLEGLHDDLNDVKSKPKYRQCEFPDSFSELQIAEESWESYLSGDKSLMTDLFVGQLKSKLTFASCKHTSKTLSTSSSLGRRHSGVEYDDITIRDCMLSFTREEVLDNDEQPTCDKCKARRKATKKFSIQRFPQILVLHLKRFSGFSYRSKLQSSVEFPLSLDLTEFSSDPEKTKSANYSLYAVSNHTGSTYGGHYTAYCKHPIGKDWHSFNDSRVDSIPSSRVRGSQAYILFYERINSKSSL</sequence>
<dbReference type="CDD" id="cd02674">
    <property type="entry name" value="Peptidase_C19R"/>
    <property type="match status" value="1"/>
</dbReference>
<dbReference type="EMBL" id="JARQWQ010000016">
    <property type="protein sequence ID" value="KAK2566511.1"/>
    <property type="molecule type" value="Genomic_DNA"/>
</dbReference>
<dbReference type="AlphaFoldDB" id="A0AAD9QSX5"/>
<dbReference type="Pfam" id="PF00443">
    <property type="entry name" value="UCH"/>
    <property type="match status" value="1"/>
</dbReference>
<dbReference type="EC" id="3.4.19.12" evidence="2"/>
<feature type="compositionally biased region" description="Low complexity" evidence="3">
    <location>
        <begin position="7"/>
        <end position="25"/>
    </location>
</feature>
<feature type="compositionally biased region" description="Basic and acidic residues" evidence="3">
    <location>
        <begin position="162"/>
        <end position="173"/>
    </location>
</feature>
<protein>
    <recommendedName>
        <fullName evidence="2">ubiquitinyl hydrolase 1</fullName>
        <ecNumber evidence="2">3.4.19.12</ecNumber>
    </recommendedName>
</protein>
<feature type="region of interest" description="Disordered" evidence="3">
    <location>
        <begin position="1"/>
        <end position="70"/>
    </location>
</feature>
<evidence type="ECO:0000256" key="3">
    <source>
        <dbReference type="SAM" id="MobiDB-lite"/>
    </source>
</evidence>
<feature type="domain" description="USP" evidence="4">
    <location>
        <begin position="223"/>
        <end position="561"/>
    </location>
</feature>
<dbReference type="GO" id="GO:0016579">
    <property type="term" value="P:protein deubiquitination"/>
    <property type="evidence" value="ECO:0007669"/>
    <property type="project" value="InterPro"/>
</dbReference>
<organism evidence="5 6">
    <name type="scientific">Acropora cervicornis</name>
    <name type="common">Staghorn coral</name>
    <dbReference type="NCBI Taxonomy" id="6130"/>
    <lineage>
        <taxon>Eukaryota</taxon>
        <taxon>Metazoa</taxon>
        <taxon>Cnidaria</taxon>
        <taxon>Anthozoa</taxon>
        <taxon>Hexacorallia</taxon>
        <taxon>Scleractinia</taxon>
        <taxon>Astrocoeniina</taxon>
        <taxon>Acroporidae</taxon>
        <taxon>Acropora</taxon>
    </lineage>
</organism>
<dbReference type="InterPro" id="IPR028889">
    <property type="entry name" value="USP"/>
</dbReference>
<dbReference type="PROSITE" id="PS00973">
    <property type="entry name" value="USP_2"/>
    <property type="match status" value="1"/>
</dbReference>
<evidence type="ECO:0000256" key="2">
    <source>
        <dbReference type="ARBA" id="ARBA00012759"/>
    </source>
</evidence>
<dbReference type="Gene3D" id="3.90.70.10">
    <property type="entry name" value="Cysteine proteinases"/>
    <property type="match status" value="1"/>
</dbReference>
<comment type="caution">
    <text evidence="5">The sequence shown here is derived from an EMBL/GenBank/DDBJ whole genome shotgun (WGS) entry which is preliminary data.</text>
</comment>
<comment type="catalytic activity">
    <reaction evidence="1">
        <text>Thiol-dependent hydrolysis of ester, thioester, amide, peptide and isopeptide bonds formed by the C-terminal Gly of ubiquitin (a 76-residue protein attached to proteins as an intracellular targeting signal).</text>
        <dbReference type="EC" id="3.4.19.12"/>
    </reaction>
</comment>
<dbReference type="GO" id="GO:0004843">
    <property type="term" value="F:cysteine-type deubiquitinase activity"/>
    <property type="evidence" value="ECO:0007669"/>
    <property type="project" value="UniProtKB-EC"/>
</dbReference>
<reference evidence="5" key="1">
    <citation type="journal article" date="2023" name="G3 (Bethesda)">
        <title>Whole genome assembly and annotation of the endangered Caribbean coral Acropora cervicornis.</title>
        <authorList>
            <person name="Selwyn J.D."/>
            <person name="Vollmer S.V."/>
        </authorList>
    </citation>
    <scope>NUCLEOTIDE SEQUENCE</scope>
    <source>
        <strain evidence="5">K2</strain>
    </source>
</reference>
<accession>A0AAD9QSX5</accession>
<evidence type="ECO:0000256" key="1">
    <source>
        <dbReference type="ARBA" id="ARBA00000707"/>
    </source>
</evidence>
<feature type="compositionally biased region" description="Polar residues" evidence="3">
    <location>
        <begin position="40"/>
        <end position="51"/>
    </location>
</feature>
<dbReference type="Proteomes" id="UP001249851">
    <property type="component" value="Unassembled WGS sequence"/>
</dbReference>
<dbReference type="PANTHER" id="PTHR21646">
    <property type="entry name" value="UBIQUITIN CARBOXYL-TERMINAL HYDROLASE"/>
    <property type="match status" value="1"/>
</dbReference>
<dbReference type="InterPro" id="IPR038765">
    <property type="entry name" value="Papain-like_cys_pep_sf"/>
</dbReference>
<dbReference type="PANTHER" id="PTHR21646:SF23">
    <property type="entry name" value="UBIQUITIN CARBOXYL-TERMINAL HYDROLASE USP2"/>
    <property type="match status" value="1"/>
</dbReference>
<dbReference type="InterPro" id="IPR001394">
    <property type="entry name" value="Peptidase_C19_UCH"/>
</dbReference>
<evidence type="ECO:0000313" key="6">
    <source>
        <dbReference type="Proteomes" id="UP001249851"/>
    </source>
</evidence>
<evidence type="ECO:0000313" key="5">
    <source>
        <dbReference type="EMBL" id="KAK2566511.1"/>
    </source>
</evidence>
<dbReference type="PROSITE" id="PS50235">
    <property type="entry name" value="USP_3"/>
    <property type="match status" value="1"/>
</dbReference>
<reference evidence="5" key="2">
    <citation type="journal article" date="2023" name="Science">
        <title>Genomic signatures of disease resistance in endangered staghorn corals.</title>
        <authorList>
            <person name="Vollmer S.V."/>
            <person name="Selwyn J.D."/>
            <person name="Despard B.A."/>
            <person name="Roesel C.L."/>
        </authorList>
    </citation>
    <scope>NUCLEOTIDE SEQUENCE</scope>
    <source>
        <strain evidence="5">K2</strain>
    </source>
</reference>
<gene>
    <name evidence="5" type="ORF">P5673_009125</name>
</gene>
<dbReference type="InterPro" id="IPR018200">
    <property type="entry name" value="USP_CS"/>
</dbReference>
<keyword evidence="5" id="KW-0378">Hydrolase</keyword>
<feature type="compositionally biased region" description="Low complexity" evidence="3">
    <location>
        <begin position="131"/>
        <end position="143"/>
    </location>
</feature>
<dbReference type="InterPro" id="IPR050185">
    <property type="entry name" value="Ub_carboxyl-term_hydrolase"/>
</dbReference>